<dbReference type="Proteomes" id="UP000199706">
    <property type="component" value="Unassembled WGS sequence"/>
</dbReference>
<dbReference type="NCBIfam" id="NF041043">
    <property type="entry name" value="BPSS1780_fam"/>
    <property type="match status" value="1"/>
</dbReference>
<keyword evidence="1" id="KW-0812">Transmembrane</keyword>
<dbReference type="OrthoDB" id="9083589at2"/>
<feature type="transmembrane region" description="Helical" evidence="1">
    <location>
        <begin position="239"/>
        <end position="258"/>
    </location>
</feature>
<keyword evidence="1" id="KW-0472">Membrane</keyword>
<proteinExistence type="predicted"/>
<feature type="transmembrane region" description="Helical" evidence="1">
    <location>
        <begin position="115"/>
        <end position="138"/>
    </location>
</feature>
<accession>A0A1G7UKA2</accession>
<feature type="transmembrane region" description="Helical" evidence="1">
    <location>
        <begin position="213"/>
        <end position="233"/>
    </location>
</feature>
<sequence>MNIDYPSAVSKETRLHRVPALPFSGGREVNPLRIADWLVSGARAVAQQPVLWLSVMLLCADFATLLGFLPLLRPLAVLLAPLVVGGLMFVQDGASKGQPVSLRETFAALARRSNALCVIGLYGAAIVAVGYVVLLATFHVSLNASVTASGVHNVSISYGGDHGVRGALESLLGASIFAVAIASACFAPALVLLHDMTPHDAMLASLSGAARNWPVTLMYFAAMTVAVLFAPMVPLALRALVLTPVMTAVPLLSLYGAYRDVFLGK</sequence>
<evidence type="ECO:0000313" key="3">
    <source>
        <dbReference type="Proteomes" id="UP000199706"/>
    </source>
</evidence>
<protein>
    <recommendedName>
        <fullName evidence="4">DUF2189 domain-containing protein</fullName>
    </recommendedName>
</protein>
<evidence type="ECO:0008006" key="4">
    <source>
        <dbReference type="Google" id="ProtNLM"/>
    </source>
</evidence>
<feature type="transmembrane region" description="Helical" evidence="1">
    <location>
        <begin position="75"/>
        <end position="94"/>
    </location>
</feature>
<name>A0A1G7UKA2_9BURK</name>
<reference evidence="2 3" key="1">
    <citation type="submission" date="2016-10" db="EMBL/GenBank/DDBJ databases">
        <authorList>
            <person name="de Groot N.N."/>
        </authorList>
    </citation>
    <scope>NUCLEOTIDE SEQUENCE [LARGE SCALE GENOMIC DNA]</scope>
    <source>
        <strain evidence="2 3">LMG 2247</strain>
    </source>
</reference>
<organism evidence="2 3">
    <name type="scientific">Paraburkholderia phenazinium</name>
    <dbReference type="NCBI Taxonomy" id="60549"/>
    <lineage>
        <taxon>Bacteria</taxon>
        <taxon>Pseudomonadati</taxon>
        <taxon>Pseudomonadota</taxon>
        <taxon>Betaproteobacteria</taxon>
        <taxon>Burkholderiales</taxon>
        <taxon>Burkholderiaceae</taxon>
        <taxon>Paraburkholderia</taxon>
    </lineage>
</organism>
<dbReference type="InterPro" id="IPR047798">
    <property type="entry name" value="BPSS1780-like"/>
</dbReference>
<dbReference type="RefSeq" id="WP_090683720.1">
    <property type="nucleotide sequence ID" value="NZ_CADERL010000005.1"/>
</dbReference>
<keyword evidence="1" id="KW-1133">Transmembrane helix</keyword>
<feature type="transmembrane region" description="Helical" evidence="1">
    <location>
        <begin position="50"/>
        <end position="69"/>
    </location>
</feature>
<evidence type="ECO:0000313" key="2">
    <source>
        <dbReference type="EMBL" id="SDG47160.1"/>
    </source>
</evidence>
<dbReference type="AlphaFoldDB" id="A0A1G7UKA2"/>
<evidence type="ECO:0000256" key="1">
    <source>
        <dbReference type="SAM" id="Phobius"/>
    </source>
</evidence>
<dbReference type="EMBL" id="FNCJ01000003">
    <property type="protein sequence ID" value="SDG47160.1"/>
    <property type="molecule type" value="Genomic_DNA"/>
</dbReference>
<feature type="transmembrane region" description="Helical" evidence="1">
    <location>
        <begin position="171"/>
        <end position="193"/>
    </location>
</feature>
<gene>
    <name evidence="2" type="ORF">SAMN05216466_103469</name>
</gene>